<feature type="compositionally biased region" description="Low complexity" evidence="1">
    <location>
        <begin position="464"/>
        <end position="483"/>
    </location>
</feature>
<feature type="region of interest" description="Disordered" evidence="1">
    <location>
        <begin position="459"/>
        <end position="539"/>
    </location>
</feature>
<evidence type="ECO:0000256" key="1">
    <source>
        <dbReference type="SAM" id="MobiDB-lite"/>
    </source>
</evidence>
<sequence>MSEDEDDVPRLLRDRRIKAVKDRFRREPTDYKPRSLKANNNPQVNELRAIEALPARSRRNLNDISPNGKKVYDLLTAFERGAVGALEEAGELLWAQIFAEPDFSQSPRREPTSNTRALARIASNANTEVRQKASKKPTKQSPAEEIISTNATSNAFAGSPQKSWMTTGVSVSPSPRRVSNSPTNKDRNNDSTSFECQSVAPSISFYSAQASHQNPIHTSASVNQVPGGSPDIYNSGVYTPWPLRSTSHENQYATLHSVQASGSFIPSVPERRDSAQGQMPRSDYDPRLGSDRTDRDPSLENLYDPAKSHYFATLRRNIPDLSSPSNSTPQHSAWEYPDSGMSSSGRHDEYPAAPPMIGNLSRFKNHTVHLSHPASSSRTVYDPSTPPFHPAISPKAQQLFISRKEEEENELARITSSIHRSLASLPDHHAHQQVASSSTVDLTPSSVIAAANTLANIPHTGRRTQLITPSSSTSQSSSSITPSMKQGQSRNNPFIIQDDMGFVRTFQPESDPNPASINPLPTTTSTDPTSFSTNPVVLP</sequence>
<organism evidence="2 3">
    <name type="scientific">Sclerotinia borealis (strain F-4128)</name>
    <dbReference type="NCBI Taxonomy" id="1432307"/>
    <lineage>
        <taxon>Eukaryota</taxon>
        <taxon>Fungi</taxon>
        <taxon>Dikarya</taxon>
        <taxon>Ascomycota</taxon>
        <taxon>Pezizomycotina</taxon>
        <taxon>Leotiomycetes</taxon>
        <taxon>Helotiales</taxon>
        <taxon>Sclerotiniaceae</taxon>
        <taxon>Sclerotinia</taxon>
    </lineage>
</organism>
<evidence type="ECO:0000313" key="3">
    <source>
        <dbReference type="Proteomes" id="UP000019487"/>
    </source>
</evidence>
<feature type="compositionally biased region" description="Polar residues" evidence="1">
    <location>
        <begin position="147"/>
        <end position="168"/>
    </location>
</feature>
<gene>
    <name evidence="2" type="ORF">SBOR_3211</name>
</gene>
<feature type="region of interest" description="Disordered" evidence="1">
    <location>
        <begin position="319"/>
        <end position="358"/>
    </location>
</feature>
<dbReference type="OrthoDB" id="3549890at2759"/>
<protein>
    <submittedName>
        <fullName evidence="2">Uncharacterized protein</fullName>
    </submittedName>
</protein>
<feature type="compositionally biased region" description="Basic and acidic residues" evidence="1">
    <location>
        <begin position="282"/>
        <end position="298"/>
    </location>
</feature>
<dbReference type="EMBL" id="AYSA01000138">
    <property type="protein sequence ID" value="ESZ96379.1"/>
    <property type="molecule type" value="Genomic_DNA"/>
</dbReference>
<accession>W9CP42</accession>
<feature type="region of interest" description="Disordered" evidence="1">
    <location>
        <begin position="124"/>
        <end position="194"/>
    </location>
</feature>
<dbReference type="Proteomes" id="UP000019487">
    <property type="component" value="Unassembled WGS sequence"/>
</dbReference>
<feature type="region of interest" description="Disordered" evidence="1">
    <location>
        <begin position="263"/>
        <end position="303"/>
    </location>
</feature>
<reference evidence="2 3" key="1">
    <citation type="journal article" date="2014" name="Genome Announc.">
        <title>Draft genome sequence of Sclerotinia borealis, a psychrophilic plant pathogenic fungus.</title>
        <authorList>
            <person name="Mardanov A.V."/>
            <person name="Beletsky A.V."/>
            <person name="Kadnikov V.V."/>
            <person name="Ignatov A.N."/>
            <person name="Ravin N.V."/>
        </authorList>
    </citation>
    <scope>NUCLEOTIDE SEQUENCE [LARGE SCALE GENOMIC DNA]</scope>
    <source>
        <strain evidence="3">F-4157</strain>
    </source>
</reference>
<dbReference type="AlphaFoldDB" id="W9CP42"/>
<feature type="compositionally biased region" description="Polar residues" evidence="1">
    <location>
        <begin position="507"/>
        <end position="516"/>
    </location>
</feature>
<feature type="compositionally biased region" description="Polar residues" evidence="1">
    <location>
        <begin position="320"/>
        <end position="331"/>
    </location>
</feature>
<feature type="compositionally biased region" description="Polar residues" evidence="1">
    <location>
        <begin position="484"/>
        <end position="494"/>
    </location>
</feature>
<keyword evidence="3" id="KW-1185">Reference proteome</keyword>
<comment type="caution">
    <text evidence="2">The sequence shown here is derived from an EMBL/GenBank/DDBJ whole genome shotgun (WGS) entry which is preliminary data.</text>
</comment>
<name>W9CP42_SCLBF</name>
<evidence type="ECO:0000313" key="2">
    <source>
        <dbReference type="EMBL" id="ESZ96379.1"/>
    </source>
</evidence>
<feature type="compositionally biased region" description="Low complexity" evidence="1">
    <location>
        <begin position="169"/>
        <end position="182"/>
    </location>
</feature>
<dbReference type="HOGENOM" id="CLU_505424_0_0_1"/>
<proteinExistence type="predicted"/>
<feature type="compositionally biased region" description="Low complexity" evidence="1">
    <location>
        <begin position="519"/>
        <end position="533"/>
    </location>
</feature>